<evidence type="ECO:0000256" key="3">
    <source>
        <dbReference type="ARBA" id="ARBA00023157"/>
    </source>
</evidence>
<dbReference type="Gene3D" id="1.10.287.480">
    <property type="entry name" value="helix hairpin bin"/>
    <property type="match status" value="1"/>
</dbReference>
<keyword evidence="3 6" id="KW-1015">Disulfide bond</keyword>
<dbReference type="CDD" id="cd00498">
    <property type="entry name" value="Hsp33"/>
    <property type="match status" value="1"/>
</dbReference>
<dbReference type="SUPFAM" id="SSF64397">
    <property type="entry name" value="Hsp33 domain"/>
    <property type="match status" value="1"/>
</dbReference>
<dbReference type="PIRSF" id="PIRSF005261">
    <property type="entry name" value="Heat_shock_Hsp33"/>
    <property type="match status" value="1"/>
</dbReference>
<proteinExistence type="inferred from homology"/>
<evidence type="ECO:0000256" key="6">
    <source>
        <dbReference type="HAMAP-Rule" id="MF_00117"/>
    </source>
</evidence>
<dbReference type="InterPro" id="IPR000397">
    <property type="entry name" value="Heat_shock_Hsp33"/>
</dbReference>
<accession>A0A2T5J4H0</accession>
<dbReference type="Gene3D" id="3.55.30.10">
    <property type="entry name" value="Hsp33 domain"/>
    <property type="match status" value="1"/>
</dbReference>
<comment type="subcellular location">
    <subcellularLocation>
        <location evidence="6">Cytoplasm</location>
    </subcellularLocation>
</comment>
<comment type="similarity">
    <text evidence="6">Belongs to the HSP33 family.</text>
</comment>
<dbReference type="GO" id="GO:0051082">
    <property type="term" value="F:unfolded protein binding"/>
    <property type="evidence" value="ECO:0007669"/>
    <property type="project" value="UniProtKB-UniRule"/>
</dbReference>
<keyword evidence="1 6" id="KW-0963">Cytoplasm</keyword>
<dbReference type="RefSeq" id="WP_107864423.1">
    <property type="nucleotide sequence ID" value="NZ_QAON01000001.1"/>
</dbReference>
<comment type="PTM">
    <text evidence="6">Under oxidizing conditions two disulfide bonds are formed involving the reactive cysteines. Under reducing conditions zinc is bound to the reactive cysteines and the protein is inactive.</text>
</comment>
<name>A0A2T5J4H0_9GAMM</name>
<sequence>MSDIRQRFYFADSPVRGEIVQLKQSLADIFERHSYPSVIQQRLAELVTASVLLTATLKLEGRLSLQARGTGALKMMMAECNHHHEVRAIAQLSDTLPCPNQASLAELLGTDGLLVITLEPNQGQRYQGIVALEGETIAACLENYFAQSEQLPTRLWLATNGTVGAGLLLQALPQSEADQDADRWPRLLKITETLQPAELLDLSTNEVLYRLYHEESVVLPASEAVTFACTCSRDNTANALISIGEAECEDIIAEQGSIRLHCQFCHTEYVFSAGDIRRLFPHQLH</sequence>
<dbReference type="EMBL" id="QAON01000001">
    <property type="protein sequence ID" value="PTQ91413.1"/>
    <property type="molecule type" value="Genomic_DNA"/>
</dbReference>
<dbReference type="HAMAP" id="MF_00117">
    <property type="entry name" value="HslO"/>
    <property type="match status" value="1"/>
</dbReference>
<keyword evidence="2 6" id="KW-0862">Zinc</keyword>
<dbReference type="Gene3D" id="3.90.1280.10">
    <property type="entry name" value="HSP33 redox switch-like"/>
    <property type="match status" value="1"/>
</dbReference>
<dbReference type="GO" id="GO:0042026">
    <property type="term" value="P:protein refolding"/>
    <property type="evidence" value="ECO:0007669"/>
    <property type="project" value="TreeGrafter"/>
</dbReference>
<keyword evidence="5 6" id="KW-0676">Redox-active center</keyword>
<dbReference type="InterPro" id="IPR023212">
    <property type="entry name" value="Hsp33_helix_hairpin_bin_dom_sf"/>
</dbReference>
<keyword evidence="8" id="KW-1185">Reference proteome</keyword>
<dbReference type="OrthoDB" id="9776534at2"/>
<feature type="disulfide bond" description="Redox-active" evidence="6">
    <location>
        <begin position="229"/>
        <end position="231"/>
    </location>
</feature>
<protein>
    <recommendedName>
        <fullName evidence="6">33 kDa chaperonin</fullName>
    </recommendedName>
    <alternativeName>
        <fullName evidence="6">Heat shock protein 33 homolog</fullName>
        <shortName evidence="6">HSP33</shortName>
    </alternativeName>
</protein>
<dbReference type="SUPFAM" id="SSF118352">
    <property type="entry name" value="HSP33 redox switch-like"/>
    <property type="match status" value="1"/>
</dbReference>
<reference evidence="7 8" key="1">
    <citation type="submission" date="2018-04" db="EMBL/GenBank/DDBJ databases">
        <title>Genomic Encyclopedia of Archaeal and Bacterial Type Strains, Phase II (KMG-II): from individual species to whole genera.</title>
        <authorList>
            <person name="Goeker M."/>
        </authorList>
    </citation>
    <scope>NUCLEOTIDE SEQUENCE [LARGE SCALE GENOMIC DNA]</scope>
    <source>
        <strain evidence="7 8">DSM 5822</strain>
    </source>
</reference>
<dbReference type="GO" id="GO:0044183">
    <property type="term" value="F:protein folding chaperone"/>
    <property type="evidence" value="ECO:0007669"/>
    <property type="project" value="TreeGrafter"/>
</dbReference>
<dbReference type="Pfam" id="PF01430">
    <property type="entry name" value="HSP33"/>
    <property type="match status" value="1"/>
</dbReference>
<evidence type="ECO:0000256" key="1">
    <source>
        <dbReference type="ARBA" id="ARBA00022490"/>
    </source>
</evidence>
<organism evidence="7 8">
    <name type="scientific">Agitococcus lubricus</name>
    <dbReference type="NCBI Taxonomy" id="1077255"/>
    <lineage>
        <taxon>Bacteria</taxon>
        <taxon>Pseudomonadati</taxon>
        <taxon>Pseudomonadota</taxon>
        <taxon>Gammaproteobacteria</taxon>
        <taxon>Moraxellales</taxon>
        <taxon>Moraxellaceae</taxon>
        <taxon>Agitococcus</taxon>
    </lineage>
</organism>
<evidence type="ECO:0000313" key="7">
    <source>
        <dbReference type="EMBL" id="PTQ91413.1"/>
    </source>
</evidence>
<evidence type="ECO:0000256" key="2">
    <source>
        <dbReference type="ARBA" id="ARBA00022833"/>
    </source>
</evidence>
<dbReference type="NCBIfam" id="NF001033">
    <property type="entry name" value="PRK00114.1"/>
    <property type="match status" value="1"/>
</dbReference>
<comment type="caution">
    <text evidence="7">The sequence shown here is derived from an EMBL/GenBank/DDBJ whole genome shotgun (WGS) entry which is preliminary data.</text>
</comment>
<feature type="disulfide bond" description="Redox-active" evidence="6">
    <location>
        <begin position="262"/>
        <end position="265"/>
    </location>
</feature>
<keyword evidence="4 6" id="KW-0143">Chaperone</keyword>
<dbReference type="PANTHER" id="PTHR30111:SF1">
    <property type="entry name" value="33 KDA CHAPERONIN"/>
    <property type="match status" value="1"/>
</dbReference>
<dbReference type="InterPro" id="IPR016154">
    <property type="entry name" value="Heat_shock_Hsp33_C"/>
</dbReference>
<dbReference type="PANTHER" id="PTHR30111">
    <property type="entry name" value="33 KDA CHAPERONIN"/>
    <property type="match status" value="1"/>
</dbReference>
<dbReference type="GO" id="GO:0005737">
    <property type="term" value="C:cytoplasm"/>
    <property type="evidence" value="ECO:0007669"/>
    <property type="project" value="UniProtKB-SubCell"/>
</dbReference>
<evidence type="ECO:0000313" key="8">
    <source>
        <dbReference type="Proteomes" id="UP000244223"/>
    </source>
</evidence>
<dbReference type="AlphaFoldDB" id="A0A2T5J4H0"/>
<evidence type="ECO:0000256" key="5">
    <source>
        <dbReference type="ARBA" id="ARBA00023284"/>
    </source>
</evidence>
<comment type="function">
    <text evidence="6">Redox regulated molecular chaperone. Protects both thermally unfolding and oxidatively damaged proteins from irreversible aggregation. Plays an important role in the bacterial defense system toward oxidative stress.</text>
</comment>
<gene>
    <name evidence="6" type="primary">hslO</name>
    <name evidence="7" type="ORF">C8N29_101486</name>
</gene>
<dbReference type="Proteomes" id="UP000244223">
    <property type="component" value="Unassembled WGS sequence"/>
</dbReference>
<dbReference type="InterPro" id="IPR016153">
    <property type="entry name" value="Heat_shock_Hsp33_N"/>
</dbReference>
<evidence type="ECO:0000256" key="4">
    <source>
        <dbReference type="ARBA" id="ARBA00023186"/>
    </source>
</evidence>